<dbReference type="Gene3D" id="3.30.428.10">
    <property type="entry name" value="HIT-like"/>
    <property type="match status" value="1"/>
</dbReference>
<dbReference type="PRINTS" id="PR00332">
    <property type="entry name" value="HISTRIAD"/>
</dbReference>
<sequence length="111" mass="12589">MQSCIFCLVAEKKVDSRIIYEDDISLAFMDINPVAPFHALVIPREHIRSLDEVRDFNLVSHLLYVCKLVAQEQGLEKGYRVVTNIGDDGGQTVFHLHFHVIGGRPMNWPPG</sequence>
<evidence type="ECO:0000256" key="1">
    <source>
        <dbReference type="PIRSR" id="PIRSR601310-1"/>
    </source>
</evidence>
<evidence type="ECO:0000256" key="3">
    <source>
        <dbReference type="PROSITE-ProRule" id="PRU00464"/>
    </source>
</evidence>
<dbReference type="SUPFAM" id="SSF54197">
    <property type="entry name" value="HIT-like"/>
    <property type="match status" value="1"/>
</dbReference>
<dbReference type="PROSITE" id="PS00892">
    <property type="entry name" value="HIT_1"/>
    <property type="match status" value="1"/>
</dbReference>
<organism evidence="5">
    <name type="scientific">Thermodesulfobium narugense</name>
    <dbReference type="NCBI Taxonomy" id="184064"/>
    <lineage>
        <taxon>Bacteria</taxon>
        <taxon>Pseudomonadati</taxon>
        <taxon>Thermodesulfobiota</taxon>
        <taxon>Thermodesulfobiia</taxon>
        <taxon>Thermodesulfobiales</taxon>
        <taxon>Thermodesulfobiaceae</taxon>
        <taxon>Thermodesulfobium</taxon>
    </lineage>
</organism>
<dbReference type="PANTHER" id="PTHR23089">
    <property type="entry name" value="HISTIDINE TRIAD HIT PROTEIN"/>
    <property type="match status" value="1"/>
</dbReference>
<dbReference type="InterPro" id="IPR011146">
    <property type="entry name" value="HIT-like"/>
</dbReference>
<dbReference type="Pfam" id="PF01230">
    <property type="entry name" value="HIT"/>
    <property type="match status" value="1"/>
</dbReference>
<evidence type="ECO:0000313" key="5">
    <source>
        <dbReference type="EMBL" id="HHI65585.1"/>
    </source>
</evidence>
<dbReference type="InterPro" id="IPR019808">
    <property type="entry name" value="Histidine_triad_CS"/>
</dbReference>
<dbReference type="GO" id="GO:0003824">
    <property type="term" value="F:catalytic activity"/>
    <property type="evidence" value="ECO:0007669"/>
    <property type="project" value="InterPro"/>
</dbReference>
<proteinExistence type="predicted"/>
<evidence type="ECO:0000256" key="2">
    <source>
        <dbReference type="PIRSR" id="PIRSR601310-3"/>
    </source>
</evidence>
<dbReference type="InterPro" id="IPR036265">
    <property type="entry name" value="HIT-like_sf"/>
</dbReference>
<dbReference type="AlphaFoldDB" id="A0A7C5P7Z8"/>
<accession>A0A7C5P7Z8</accession>
<feature type="domain" description="HIT" evidence="4">
    <location>
        <begin position="5"/>
        <end position="111"/>
    </location>
</feature>
<dbReference type="PROSITE" id="PS51084">
    <property type="entry name" value="HIT_2"/>
    <property type="match status" value="1"/>
</dbReference>
<evidence type="ECO:0000259" key="4">
    <source>
        <dbReference type="PROSITE" id="PS51084"/>
    </source>
</evidence>
<gene>
    <name evidence="5" type="ORF">ENL70_03425</name>
</gene>
<dbReference type="CDD" id="cd01276">
    <property type="entry name" value="PKCI_related"/>
    <property type="match status" value="1"/>
</dbReference>
<comment type="caution">
    <text evidence="5">The sequence shown here is derived from an EMBL/GenBank/DDBJ whole genome shotgun (WGS) entry which is preliminary data.</text>
</comment>
<feature type="active site" description="Tele-AMP-histidine intermediate" evidence="1">
    <location>
        <position position="97"/>
    </location>
</feature>
<dbReference type="EMBL" id="DRUY01000117">
    <property type="protein sequence ID" value="HHI65585.1"/>
    <property type="molecule type" value="Genomic_DNA"/>
</dbReference>
<feature type="short sequence motif" description="Histidine triad motif" evidence="2 3">
    <location>
        <begin position="95"/>
        <end position="99"/>
    </location>
</feature>
<reference evidence="5" key="1">
    <citation type="journal article" date="2020" name="mSystems">
        <title>Genome- and Community-Level Interaction Insights into Carbon Utilization and Element Cycling Functions of Hydrothermarchaeota in Hydrothermal Sediment.</title>
        <authorList>
            <person name="Zhou Z."/>
            <person name="Liu Y."/>
            <person name="Xu W."/>
            <person name="Pan J."/>
            <person name="Luo Z.H."/>
            <person name="Li M."/>
        </authorList>
    </citation>
    <scope>NUCLEOTIDE SEQUENCE [LARGE SCALE GENOMIC DNA]</scope>
    <source>
        <strain evidence="5">SpSt-1019</strain>
    </source>
</reference>
<protein>
    <submittedName>
        <fullName evidence="5">Histidine triad nucleotide-binding protein</fullName>
    </submittedName>
</protein>
<name>A0A7C5P7Z8_9BACT</name>
<dbReference type="InterPro" id="IPR001310">
    <property type="entry name" value="Histidine_triad_HIT"/>
</dbReference>